<evidence type="ECO:0000256" key="3">
    <source>
        <dbReference type="ARBA" id="ARBA00022692"/>
    </source>
</evidence>
<feature type="transmembrane region" description="Helical" evidence="6">
    <location>
        <begin position="447"/>
        <end position="467"/>
    </location>
</feature>
<dbReference type="PATRIC" id="fig|1434123.4.peg.411"/>
<dbReference type="Pfam" id="PF13440">
    <property type="entry name" value="Polysacc_synt_3"/>
    <property type="match status" value="1"/>
</dbReference>
<dbReference type="STRING" id="1434123.MSVAZ_0390"/>
<proteinExistence type="predicted"/>
<dbReference type="GO" id="GO:0005886">
    <property type="term" value="C:plasma membrane"/>
    <property type="evidence" value="ECO:0007669"/>
    <property type="project" value="UniProtKB-SubCell"/>
</dbReference>
<feature type="transmembrane region" description="Helical" evidence="6">
    <location>
        <begin position="298"/>
        <end position="318"/>
    </location>
</feature>
<dbReference type="Proteomes" id="UP000033096">
    <property type="component" value="Chromosome"/>
</dbReference>
<dbReference type="EMBL" id="CP009520">
    <property type="protein sequence ID" value="AKB42659.1"/>
    <property type="molecule type" value="Genomic_DNA"/>
</dbReference>
<organism evidence="7 8">
    <name type="scientific">Methanosarcina vacuolata Z-761</name>
    <dbReference type="NCBI Taxonomy" id="1434123"/>
    <lineage>
        <taxon>Archaea</taxon>
        <taxon>Methanobacteriati</taxon>
        <taxon>Methanobacteriota</taxon>
        <taxon>Stenosarchaea group</taxon>
        <taxon>Methanomicrobia</taxon>
        <taxon>Methanosarcinales</taxon>
        <taxon>Methanosarcinaceae</taxon>
        <taxon>Methanosarcina</taxon>
    </lineage>
</organism>
<evidence type="ECO:0000256" key="4">
    <source>
        <dbReference type="ARBA" id="ARBA00022989"/>
    </source>
</evidence>
<dbReference type="KEGG" id="mvc:MSVAZ_0390"/>
<dbReference type="GeneID" id="24808754"/>
<protein>
    <submittedName>
        <fullName evidence="7">Membrane protein involved in the export of O-antigen, teichoic acid lipoteichoic acids</fullName>
    </submittedName>
</protein>
<reference evidence="7 8" key="1">
    <citation type="submission" date="2014-07" db="EMBL/GenBank/DDBJ databases">
        <title>Methanogenic archaea and the global carbon cycle.</title>
        <authorList>
            <person name="Henriksen J.R."/>
            <person name="Luke J."/>
            <person name="Reinhart S."/>
            <person name="Benedict M.N."/>
            <person name="Youngblut N.D."/>
            <person name="Metcalf M.E."/>
            <person name="Whitaker R.J."/>
            <person name="Metcalf W.W."/>
        </authorList>
    </citation>
    <scope>NUCLEOTIDE SEQUENCE [LARGE SCALE GENOMIC DNA]</scope>
    <source>
        <strain evidence="7 8">Z-761</strain>
    </source>
</reference>
<keyword evidence="5 6" id="KW-0472">Membrane</keyword>
<dbReference type="HOGENOM" id="CLU_022017_7_3_2"/>
<evidence type="ECO:0000313" key="8">
    <source>
        <dbReference type="Proteomes" id="UP000033096"/>
    </source>
</evidence>
<sequence>MSYQKFAREVGLIGMVQVLTNLSTFLLIPIITKSLGTYDYGLWAQINISVSLISPLALMGLSMGLVRFLSSETEKEVIKEAVYSILFFVTISGLLASLSLYMLAEPLATFGFKDPDAAYFIKAGSLLILVNVIEPVSLYYFRVFRQIKEFSYFTLFEALGKLLFILFLLKIGYGLLGVIVATLLVQGVITLIAILIIIKQIGLVIPRFTYLREYLRFSLPLTPNTLVRWITESSDRYLVTYFLGLNSVGIYSAACSFGNLIQFLINPLQIILFPELSKLFDENKIDELTVYMSYSLRYFLIISIPAVFGLSAFAKPLLGIFTTENFVSGWFVIPVIASSGLLAGIAQIFINTLLIVKKTKVPTYINFAVAVLNVLLNLLLIPWVGIVGAALSTLFSYFFMAILCTHMSLKHFKHNFYFYDIIKCILSSTAMYFFVSRFEILTTYKLLVAAGIGVLVYLSVMFLLGGFNDHELSLIKKHLFRIRSNLTKIIEA</sequence>
<keyword evidence="8" id="KW-1185">Reference proteome</keyword>
<gene>
    <name evidence="7" type="ORF">MSVAZ_0390</name>
</gene>
<dbReference type="AlphaFoldDB" id="A0A0E3Q2S0"/>
<keyword evidence="3 6" id="KW-0812">Transmembrane</keyword>
<dbReference type="RefSeq" id="WP_048117428.1">
    <property type="nucleotide sequence ID" value="NZ_CP009520.1"/>
</dbReference>
<evidence type="ECO:0000256" key="5">
    <source>
        <dbReference type="ARBA" id="ARBA00023136"/>
    </source>
</evidence>
<name>A0A0E3Q2S0_9EURY</name>
<feature type="transmembrane region" description="Helical" evidence="6">
    <location>
        <begin position="119"/>
        <end position="141"/>
    </location>
</feature>
<feature type="transmembrane region" description="Helical" evidence="6">
    <location>
        <begin position="416"/>
        <end position="435"/>
    </location>
</feature>
<feature type="transmembrane region" description="Helical" evidence="6">
    <location>
        <begin position="81"/>
        <end position="104"/>
    </location>
</feature>
<feature type="transmembrane region" description="Helical" evidence="6">
    <location>
        <begin position="330"/>
        <end position="356"/>
    </location>
</feature>
<comment type="subcellular location">
    <subcellularLocation>
        <location evidence="1">Cell membrane</location>
        <topology evidence="1">Multi-pass membrane protein</topology>
    </subcellularLocation>
</comment>
<dbReference type="PANTHER" id="PTHR30250">
    <property type="entry name" value="PST FAMILY PREDICTED COLANIC ACID TRANSPORTER"/>
    <property type="match status" value="1"/>
</dbReference>
<feature type="transmembrane region" description="Helical" evidence="6">
    <location>
        <begin position="12"/>
        <end position="31"/>
    </location>
</feature>
<dbReference type="PANTHER" id="PTHR30250:SF11">
    <property type="entry name" value="O-ANTIGEN TRANSPORTER-RELATED"/>
    <property type="match status" value="1"/>
</dbReference>
<evidence type="ECO:0000256" key="6">
    <source>
        <dbReference type="SAM" id="Phobius"/>
    </source>
</evidence>
<evidence type="ECO:0000256" key="1">
    <source>
        <dbReference type="ARBA" id="ARBA00004651"/>
    </source>
</evidence>
<evidence type="ECO:0000256" key="2">
    <source>
        <dbReference type="ARBA" id="ARBA00022475"/>
    </source>
</evidence>
<dbReference type="CDD" id="cd13128">
    <property type="entry name" value="MATE_Wzx_like"/>
    <property type="match status" value="1"/>
</dbReference>
<keyword evidence="2" id="KW-1003">Cell membrane</keyword>
<keyword evidence="4 6" id="KW-1133">Transmembrane helix</keyword>
<evidence type="ECO:0000313" key="7">
    <source>
        <dbReference type="EMBL" id="AKB42659.1"/>
    </source>
</evidence>
<feature type="transmembrane region" description="Helical" evidence="6">
    <location>
        <begin position="386"/>
        <end position="404"/>
    </location>
</feature>
<dbReference type="InterPro" id="IPR050833">
    <property type="entry name" value="Poly_Biosynth_Transport"/>
</dbReference>
<feature type="transmembrane region" description="Helical" evidence="6">
    <location>
        <begin position="43"/>
        <end position="69"/>
    </location>
</feature>
<accession>A0A0E3Q2S0</accession>